<proteinExistence type="predicted"/>
<dbReference type="Proteomes" id="UP000028534">
    <property type="component" value="Unassembled WGS sequence"/>
</dbReference>
<name>A0A084EGS3_SPHYA</name>
<gene>
    <name evidence="1" type="ORF">CP98_03663</name>
</gene>
<dbReference type="RefSeq" id="WP_037521392.1">
    <property type="nucleotide sequence ID" value="NZ_JGVR01000024.1"/>
</dbReference>
<dbReference type="PATRIC" id="fig|13690.10.peg.3751"/>
<sequence length="82" mass="8777">MACNVIPFPVRAVTRSAANDNGVNPDPSGTVGNMLCWMPFFSAEAFADHLHDHRDKVMSLPVADRIALGRAAAAFYSRGAMA</sequence>
<accession>A0A084EGS3</accession>
<protein>
    <submittedName>
        <fullName evidence="1">Uncharacterized protein</fullName>
    </submittedName>
</protein>
<comment type="caution">
    <text evidence="1">The sequence shown here is derived from an EMBL/GenBank/DDBJ whole genome shotgun (WGS) entry which is preliminary data.</text>
</comment>
<organism evidence="1 2">
    <name type="scientific">Sphingobium yanoikuyae</name>
    <name type="common">Sphingomonas yanoikuyae</name>
    <dbReference type="NCBI Taxonomy" id="13690"/>
    <lineage>
        <taxon>Bacteria</taxon>
        <taxon>Pseudomonadati</taxon>
        <taxon>Pseudomonadota</taxon>
        <taxon>Alphaproteobacteria</taxon>
        <taxon>Sphingomonadales</taxon>
        <taxon>Sphingomonadaceae</taxon>
        <taxon>Sphingobium</taxon>
    </lineage>
</organism>
<evidence type="ECO:0000313" key="1">
    <source>
        <dbReference type="EMBL" id="KEZ17165.1"/>
    </source>
</evidence>
<evidence type="ECO:0000313" key="2">
    <source>
        <dbReference type="Proteomes" id="UP000028534"/>
    </source>
</evidence>
<reference evidence="1 2" key="1">
    <citation type="submission" date="2014-03" db="EMBL/GenBank/DDBJ databases">
        <title>Genome sequence of Sphingobium yanoikuyae B1.</title>
        <authorList>
            <person name="Gan H.M."/>
            <person name="Gan H.Y."/>
            <person name="Savka M.A."/>
        </authorList>
    </citation>
    <scope>NUCLEOTIDE SEQUENCE [LARGE SCALE GENOMIC DNA]</scope>
    <source>
        <strain evidence="1 2">B1</strain>
    </source>
</reference>
<dbReference type="AlphaFoldDB" id="A0A084EGS3"/>
<dbReference type="EMBL" id="JGVR01000024">
    <property type="protein sequence ID" value="KEZ17165.1"/>
    <property type="molecule type" value="Genomic_DNA"/>
</dbReference>